<dbReference type="EMBL" id="CP002994">
    <property type="protein sequence ID" value="AEM84554.1"/>
    <property type="molecule type" value="Genomic_DNA"/>
</dbReference>
<dbReference type="Proteomes" id="UP000008703">
    <property type="component" value="Chromosome"/>
</dbReference>
<dbReference type="KEGG" id="svl:Strvi_5011"/>
<accession>G2PFJ3</accession>
<protein>
    <submittedName>
        <fullName evidence="1">Uncharacterized protein</fullName>
    </submittedName>
</protein>
<organism evidence="1 2">
    <name type="scientific">Streptomyces violaceusniger (strain Tu 4113)</name>
    <dbReference type="NCBI Taxonomy" id="653045"/>
    <lineage>
        <taxon>Bacteria</taxon>
        <taxon>Bacillati</taxon>
        <taxon>Actinomycetota</taxon>
        <taxon>Actinomycetes</taxon>
        <taxon>Kitasatosporales</taxon>
        <taxon>Streptomycetaceae</taxon>
        <taxon>Streptomyces</taxon>
        <taxon>Streptomyces violaceusniger group</taxon>
    </lineage>
</organism>
<evidence type="ECO:0000313" key="2">
    <source>
        <dbReference type="Proteomes" id="UP000008703"/>
    </source>
</evidence>
<dbReference type="HOGENOM" id="CLU_3258770_0_0_11"/>
<dbReference type="RefSeq" id="WP_014058040.1">
    <property type="nucleotide sequence ID" value="NC_015957.1"/>
</dbReference>
<gene>
    <name evidence="1" type="ORF">Strvi_5011</name>
</gene>
<keyword evidence="2" id="KW-1185">Reference proteome</keyword>
<evidence type="ECO:0000313" key="1">
    <source>
        <dbReference type="EMBL" id="AEM84554.1"/>
    </source>
</evidence>
<sequence>MRQDNVVLKMYMFGVDPAADARLPEYAEEVLHRALTKARRSN</sequence>
<name>G2PFJ3_STRV4</name>
<proteinExistence type="predicted"/>
<reference evidence="1" key="1">
    <citation type="submission" date="2011-08" db="EMBL/GenBank/DDBJ databases">
        <title>Complete sequence of chromosome of Streptomyces violaceusniger Tu 4113.</title>
        <authorList>
            <consortium name="US DOE Joint Genome Institute"/>
            <person name="Lucas S."/>
            <person name="Han J."/>
            <person name="Lapidus A."/>
            <person name="Cheng J.-F."/>
            <person name="Goodwin L."/>
            <person name="Pitluck S."/>
            <person name="Peters L."/>
            <person name="Ivanova N."/>
            <person name="Daligault H."/>
            <person name="Detter J.C."/>
            <person name="Han C."/>
            <person name="Tapia R."/>
            <person name="Land M."/>
            <person name="Hauser L."/>
            <person name="Kyrpides N."/>
            <person name="Ivanova N."/>
            <person name="Pagani I."/>
            <person name="Hagen A."/>
            <person name="Katz L."/>
            <person name="Fiedler H.-P."/>
            <person name="Keasling J."/>
            <person name="Fortman J."/>
            <person name="Woyke T."/>
        </authorList>
    </citation>
    <scope>NUCLEOTIDE SEQUENCE [LARGE SCALE GENOMIC DNA]</scope>
    <source>
        <strain evidence="1">Tu 4113</strain>
    </source>
</reference>
<dbReference type="AlphaFoldDB" id="G2PFJ3"/>